<evidence type="ECO:0000256" key="3">
    <source>
        <dbReference type="SAM" id="Phobius"/>
    </source>
</evidence>
<keyword evidence="2 3" id="KW-0472">Membrane</keyword>
<dbReference type="Proteomes" id="UP000063789">
    <property type="component" value="Chromosome"/>
</dbReference>
<accession>A0A0N9NDG1</accession>
<keyword evidence="5" id="KW-1185">Reference proteome</keyword>
<dbReference type="PATRIC" id="fig|1136941.3.peg.3276"/>
<dbReference type="GO" id="GO:0016020">
    <property type="term" value="C:membrane"/>
    <property type="evidence" value="ECO:0007669"/>
    <property type="project" value="UniProtKB-SubCell"/>
</dbReference>
<gene>
    <name evidence="4" type="ORF">ACH46_16035</name>
</gene>
<evidence type="ECO:0000256" key="1">
    <source>
        <dbReference type="ARBA" id="ARBA00004370"/>
    </source>
</evidence>
<dbReference type="AlphaFoldDB" id="A0A0N9NDG1"/>
<evidence type="ECO:0008006" key="6">
    <source>
        <dbReference type="Google" id="ProtNLM"/>
    </source>
</evidence>
<dbReference type="STRING" id="1136941.ACH46_16035"/>
<reference evidence="4 5" key="2">
    <citation type="journal article" date="2017" name="Int. J. Syst. Evol. Microbiol.">
        <title>Gordonia phthalatica sp. nov., a di-n-butyl phthalate-degrading bacterium isolated from activated sludge.</title>
        <authorList>
            <person name="Jin D."/>
            <person name="Kong X."/>
            <person name="Jia M."/>
            <person name="Yu X."/>
            <person name="Wang X."/>
            <person name="Zhuang X."/>
            <person name="Deng Y."/>
            <person name="Bai Z."/>
        </authorList>
    </citation>
    <scope>NUCLEOTIDE SEQUENCE [LARGE SCALE GENOMIC DNA]</scope>
    <source>
        <strain evidence="4 5">QH-11</strain>
    </source>
</reference>
<comment type="subcellular location">
    <subcellularLocation>
        <location evidence="1">Membrane</location>
    </subcellularLocation>
</comment>
<dbReference type="OrthoDB" id="4774723at2"/>
<reference evidence="5" key="1">
    <citation type="submission" date="2015-06" db="EMBL/GenBank/DDBJ databases">
        <title>Complete genome sequence and metabolic analysis of phthalate degradation pathway in Gordonia sp. QH-11.</title>
        <authorList>
            <person name="Jin D."/>
            <person name="Kong X."/>
            <person name="Bai Z."/>
        </authorList>
    </citation>
    <scope>NUCLEOTIDE SEQUENCE [LARGE SCALE GENOMIC DNA]</scope>
    <source>
        <strain evidence="5">QH-11</strain>
    </source>
</reference>
<dbReference type="KEGG" id="goq:ACH46_16035"/>
<organism evidence="4 5">
    <name type="scientific">Gordonia phthalatica</name>
    <dbReference type="NCBI Taxonomy" id="1136941"/>
    <lineage>
        <taxon>Bacteria</taxon>
        <taxon>Bacillati</taxon>
        <taxon>Actinomycetota</taxon>
        <taxon>Actinomycetes</taxon>
        <taxon>Mycobacteriales</taxon>
        <taxon>Gordoniaceae</taxon>
        <taxon>Gordonia</taxon>
    </lineage>
</organism>
<proteinExistence type="predicted"/>
<keyword evidence="3" id="KW-1133">Transmembrane helix</keyword>
<evidence type="ECO:0000256" key="2">
    <source>
        <dbReference type="ARBA" id="ARBA00023136"/>
    </source>
</evidence>
<dbReference type="PANTHER" id="PTHR37042">
    <property type="entry name" value="OUTER MEMBRANE PROTEIN RV1973"/>
    <property type="match status" value="1"/>
</dbReference>
<dbReference type="EMBL" id="CP011853">
    <property type="protein sequence ID" value="ALG85713.1"/>
    <property type="molecule type" value="Genomic_DNA"/>
</dbReference>
<feature type="transmembrane region" description="Helical" evidence="3">
    <location>
        <begin position="46"/>
        <end position="67"/>
    </location>
</feature>
<name>A0A0N9NDG1_9ACTN</name>
<dbReference type="RefSeq" id="WP_062393805.1">
    <property type="nucleotide sequence ID" value="NZ_CP011853.1"/>
</dbReference>
<sequence length="198" mass="20843">MGPRGSDDRLKQWRDARREVRAARDALADAEASAGVRRTMGRRARLVLPALAAVLLIVAGVGIWYAASAPQRFSDDDYLKAATSKVKLLLNVDADDPDRAKKILAGATGSFYDAFGQSADSYSTFVKDSGAHGEGTVDAAAVQWRTSDGASILIAASVQVSNSASGDDADNPIRSLRLVVSMVPDGGELKIDGLVLVP</sequence>
<protein>
    <recommendedName>
        <fullName evidence="6">Mce-associated membrane protein</fullName>
    </recommendedName>
</protein>
<keyword evidence="3" id="KW-0812">Transmembrane</keyword>
<evidence type="ECO:0000313" key="4">
    <source>
        <dbReference type="EMBL" id="ALG85713.1"/>
    </source>
</evidence>
<evidence type="ECO:0000313" key="5">
    <source>
        <dbReference type="Proteomes" id="UP000063789"/>
    </source>
</evidence>
<dbReference type="PANTHER" id="PTHR37042:SF4">
    <property type="entry name" value="OUTER MEMBRANE PROTEIN RV1973"/>
    <property type="match status" value="1"/>
</dbReference>